<dbReference type="EMBL" id="MU117974">
    <property type="protein sequence ID" value="KAF9651589.1"/>
    <property type="molecule type" value="Genomic_DNA"/>
</dbReference>
<organism evidence="1 2">
    <name type="scientific">Thelephora ganbajun</name>
    <name type="common">Ganba fungus</name>
    <dbReference type="NCBI Taxonomy" id="370292"/>
    <lineage>
        <taxon>Eukaryota</taxon>
        <taxon>Fungi</taxon>
        <taxon>Dikarya</taxon>
        <taxon>Basidiomycota</taxon>
        <taxon>Agaricomycotina</taxon>
        <taxon>Agaricomycetes</taxon>
        <taxon>Thelephorales</taxon>
        <taxon>Thelephoraceae</taxon>
        <taxon>Thelephora</taxon>
    </lineage>
</organism>
<sequence length="239" mass="26084">MTELILKQGGIAIVALRSPSALDALRRGDINAAFEHAKAKVGRIDFAFNNAVCCLMAEVGRTPKDVARAMFEVNFRGAAYAAREAVKSFRGVNQPQGGVLLNVSSYMGLVPQPLMGYYVAPKHEIKPICTPWVSLLKFGGSRTAATKSMVIVPARTSHTNPALPSIFVRKPAGEWQAQGDPDKAIKFIYDFVNSVNQLPIRLAVGLDVIGMIKRKLKVLHNDLENAEKVHKDVVFTRTG</sequence>
<protein>
    <submittedName>
        <fullName evidence="1">Uncharacterized protein</fullName>
    </submittedName>
</protein>
<evidence type="ECO:0000313" key="2">
    <source>
        <dbReference type="Proteomes" id="UP000886501"/>
    </source>
</evidence>
<reference evidence="1" key="1">
    <citation type="submission" date="2019-10" db="EMBL/GenBank/DDBJ databases">
        <authorList>
            <consortium name="DOE Joint Genome Institute"/>
            <person name="Kuo A."/>
            <person name="Miyauchi S."/>
            <person name="Kiss E."/>
            <person name="Drula E."/>
            <person name="Kohler A."/>
            <person name="Sanchez-Garcia M."/>
            <person name="Andreopoulos B."/>
            <person name="Barry K.W."/>
            <person name="Bonito G."/>
            <person name="Buee M."/>
            <person name="Carver A."/>
            <person name="Chen C."/>
            <person name="Cichocki N."/>
            <person name="Clum A."/>
            <person name="Culley D."/>
            <person name="Crous P.W."/>
            <person name="Fauchery L."/>
            <person name="Girlanda M."/>
            <person name="Hayes R."/>
            <person name="Keri Z."/>
            <person name="Labutti K."/>
            <person name="Lipzen A."/>
            <person name="Lombard V."/>
            <person name="Magnuson J."/>
            <person name="Maillard F."/>
            <person name="Morin E."/>
            <person name="Murat C."/>
            <person name="Nolan M."/>
            <person name="Ohm R."/>
            <person name="Pangilinan J."/>
            <person name="Pereira M."/>
            <person name="Perotto S."/>
            <person name="Peter M."/>
            <person name="Riley R."/>
            <person name="Sitrit Y."/>
            <person name="Stielow B."/>
            <person name="Szollosi G."/>
            <person name="Zifcakova L."/>
            <person name="Stursova M."/>
            <person name="Spatafora J.W."/>
            <person name="Tedersoo L."/>
            <person name="Vaario L.-M."/>
            <person name="Yamada A."/>
            <person name="Yan M."/>
            <person name="Wang P."/>
            <person name="Xu J."/>
            <person name="Bruns T."/>
            <person name="Baldrian P."/>
            <person name="Vilgalys R."/>
            <person name="Henrissat B."/>
            <person name="Grigoriev I.V."/>
            <person name="Hibbett D."/>
            <person name="Nagy L.G."/>
            <person name="Martin F.M."/>
        </authorList>
    </citation>
    <scope>NUCLEOTIDE SEQUENCE</scope>
    <source>
        <strain evidence="1">P2</strain>
    </source>
</reference>
<keyword evidence="2" id="KW-1185">Reference proteome</keyword>
<comment type="caution">
    <text evidence="1">The sequence shown here is derived from an EMBL/GenBank/DDBJ whole genome shotgun (WGS) entry which is preliminary data.</text>
</comment>
<accession>A0ACB6ZPT3</accession>
<evidence type="ECO:0000313" key="1">
    <source>
        <dbReference type="EMBL" id="KAF9651589.1"/>
    </source>
</evidence>
<proteinExistence type="predicted"/>
<name>A0ACB6ZPT3_THEGA</name>
<reference evidence="1" key="2">
    <citation type="journal article" date="2020" name="Nat. Commun.">
        <title>Large-scale genome sequencing of mycorrhizal fungi provides insights into the early evolution of symbiotic traits.</title>
        <authorList>
            <person name="Miyauchi S."/>
            <person name="Kiss E."/>
            <person name="Kuo A."/>
            <person name="Drula E."/>
            <person name="Kohler A."/>
            <person name="Sanchez-Garcia M."/>
            <person name="Morin E."/>
            <person name="Andreopoulos B."/>
            <person name="Barry K.W."/>
            <person name="Bonito G."/>
            <person name="Buee M."/>
            <person name="Carver A."/>
            <person name="Chen C."/>
            <person name="Cichocki N."/>
            <person name="Clum A."/>
            <person name="Culley D."/>
            <person name="Crous P.W."/>
            <person name="Fauchery L."/>
            <person name="Girlanda M."/>
            <person name="Hayes R.D."/>
            <person name="Keri Z."/>
            <person name="LaButti K."/>
            <person name="Lipzen A."/>
            <person name="Lombard V."/>
            <person name="Magnuson J."/>
            <person name="Maillard F."/>
            <person name="Murat C."/>
            <person name="Nolan M."/>
            <person name="Ohm R.A."/>
            <person name="Pangilinan J."/>
            <person name="Pereira M.F."/>
            <person name="Perotto S."/>
            <person name="Peter M."/>
            <person name="Pfister S."/>
            <person name="Riley R."/>
            <person name="Sitrit Y."/>
            <person name="Stielow J.B."/>
            <person name="Szollosi G."/>
            <person name="Zifcakova L."/>
            <person name="Stursova M."/>
            <person name="Spatafora J.W."/>
            <person name="Tedersoo L."/>
            <person name="Vaario L.M."/>
            <person name="Yamada A."/>
            <person name="Yan M."/>
            <person name="Wang P."/>
            <person name="Xu J."/>
            <person name="Bruns T."/>
            <person name="Baldrian P."/>
            <person name="Vilgalys R."/>
            <person name="Dunand C."/>
            <person name="Henrissat B."/>
            <person name="Grigoriev I.V."/>
            <person name="Hibbett D."/>
            <person name="Nagy L.G."/>
            <person name="Martin F.M."/>
        </authorList>
    </citation>
    <scope>NUCLEOTIDE SEQUENCE</scope>
    <source>
        <strain evidence="1">P2</strain>
    </source>
</reference>
<dbReference type="Proteomes" id="UP000886501">
    <property type="component" value="Unassembled WGS sequence"/>
</dbReference>
<gene>
    <name evidence="1" type="ORF">BDM02DRAFT_3184347</name>
</gene>